<reference evidence="4 5" key="1">
    <citation type="submission" date="2018-11" db="EMBL/GenBank/DDBJ databases">
        <authorList>
            <consortium name="Pathogen Informatics"/>
        </authorList>
    </citation>
    <scope>NUCLEOTIDE SEQUENCE [LARGE SCALE GENOMIC DNA]</scope>
    <source>
        <strain evidence="4 5">NST_G2</strain>
    </source>
</reference>
<dbReference type="GO" id="GO:0008270">
    <property type="term" value="F:zinc ion binding"/>
    <property type="evidence" value="ECO:0007669"/>
    <property type="project" value="UniProtKB-KW"/>
</dbReference>
<dbReference type="EMBL" id="UYSU01034189">
    <property type="protein sequence ID" value="VDL93921.1"/>
    <property type="molecule type" value="Genomic_DNA"/>
</dbReference>
<organism evidence="4 5">
    <name type="scientific">Schistocephalus solidus</name>
    <name type="common">Tapeworm</name>
    <dbReference type="NCBI Taxonomy" id="70667"/>
    <lineage>
        <taxon>Eukaryota</taxon>
        <taxon>Metazoa</taxon>
        <taxon>Spiralia</taxon>
        <taxon>Lophotrochozoa</taxon>
        <taxon>Platyhelminthes</taxon>
        <taxon>Cestoda</taxon>
        <taxon>Eucestoda</taxon>
        <taxon>Diphyllobothriidea</taxon>
        <taxon>Diphyllobothriidae</taxon>
        <taxon>Schistocephalus</taxon>
    </lineage>
</organism>
<dbReference type="PROSITE" id="PS00028">
    <property type="entry name" value="ZINC_FINGER_C2H2_1"/>
    <property type="match status" value="1"/>
</dbReference>
<evidence type="ECO:0000313" key="5">
    <source>
        <dbReference type="Proteomes" id="UP000275846"/>
    </source>
</evidence>
<sequence length="420" mass="46487">MHKDISPERRRPAEEKEITVTPTESKKDMDQADQKAKESEERKLVAELLASSETSIPMKGQESDDEPRKLSAHVASVKREHVSLSNADTLLGSSEASSETPSVLVVSSAAPSQVTTQKEDPKTLTIFEPSESNARPTNPVSTELSKPTDTSLVEPFRIRSGAQKGRILSFIMFNYSLDWILAKALHEYYGVRLMSSALLLWSQYRYPLRGIERASTQNLTRHSCPLAFIIFSPHASFLPGAALPSPVFRTGCRPSFQILRRCGALRISSQRPRKESLPQSSTCVCGHISHYFTIIETTSEYSSPVTSTTTTTISNADSLLNCPLCDHIFTSRIGLVGHLRIHRTEADEPVPGAPTYSRRARLHCPHCSPTNRIAAAKTKRAARKSPAPRTNTADAHALPTCPRRQRIFRARIGLVGHLRT</sequence>
<feature type="domain" description="C2H2-type" evidence="3">
    <location>
        <begin position="320"/>
        <end position="347"/>
    </location>
</feature>
<evidence type="ECO:0000259" key="3">
    <source>
        <dbReference type="PROSITE" id="PS50157"/>
    </source>
</evidence>
<evidence type="ECO:0000313" key="4">
    <source>
        <dbReference type="EMBL" id="VDL93921.1"/>
    </source>
</evidence>
<dbReference type="OrthoDB" id="8117402at2759"/>
<protein>
    <recommendedName>
        <fullName evidence="3">C2H2-type domain-containing protein</fullName>
    </recommendedName>
</protein>
<keyword evidence="5" id="KW-1185">Reference proteome</keyword>
<dbReference type="AlphaFoldDB" id="A0A3P7E3X9"/>
<gene>
    <name evidence="4" type="ORF">SSLN_LOCUS7536</name>
</gene>
<dbReference type="InterPro" id="IPR013087">
    <property type="entry name" value="Znf_C2H2_type"/>
</dbReference>
<proteinExistence type="predicted"/>
<accession>A0A3P7E3X9</accession>
<keyword evidence="1" id="KW-0862">Zinc</keyword>
<dbReference type="Proteomes" id="UP000275846">
    <property type="component" value="Unassembled WGS sequence"/>
</dbReference>
<keyword evidence="1" id="KW-0479">Metal-binding</keyword>
<name>A0A3P7E3X9_SCHSO</name>
<evidence type="ECO:0000256" key="1">
    <source>
        <dbReference type="PROSITE-ProRule" id="PRU00042"/>
    </source>
</evidence>
<evidence type="ECO:0000256" key="2">
    <source>
        <dbReference type="SAM" id="MobiDB-lite"/>
    </source>
</evidence>
<feature type="region of interest" description="Disordered" evidence="2">
    <location>
        <begin position="1"/>
        <end position="75"/>
    </location>
</feature>
<feature type="region of interest" description="Disordered" evidence="2">
    <location>
        <begin position="375"/>
        <end position="399"/>
    </location>
</feature>
<keyword evidence="1" id="KW-0863">Zinc-finger</keyword>
<dbReference type="PROSITE" id="PS50157">
    <property type="entry name" value="ZINC_FINGER_C2H2_2"/>
    <property type="match status" value="1"/>
</dbReference>
<feature type="compositionally biased region" description="Basic and acidic residues" evidence="2">
    <location>
        <begin position="1"/>
        <end position="45"/>
    </location>
</feature>